<evidence type="ECO:0000256" key="5">
    <source>
        <dbReference type="ARBA" id="ARBA00022967"/>
    </source>
</evidence>
<sequence>MAQLIFEHISKSYHSGEPVIKDFHFETKEQEFIVFVGPSGCGKSTILKMIAGLENITSGRLIIDGREMNNVPTRERNLSMVFQNYALYPHMTVYQNIAFGLKMRKEKKTDIKKKVLKTAEITGLTTLLTRKPKDLSGGQRQRVALARAIVCDNPVFLMDEPLSNLDAKLRTQMRREITLLHKRLATTTIYVTHDQTEAMTMADRIIVLKDGSIQQVGTPHEIYETPANLFVASFIGSPAINVLEGKVESNVITIDGIPTHFSRENLKNTNEALIGIRPEHLIIDKYNPLLIATVEDLETLGADTIIYAKYNRIHLTIKAPGLLSFTKGDRLPLSLAGKHLLLFDKESKKIIL</sequence>
<reference evidence="8 9" key="1">
    <citation type="submission" date="2017-08" db="EMBL/GenBank/DDBJ databases">
        <title>Complete Genome Sequence of Bacillus kochii Oregon-R-modENCODE STRAIN BDGP4, isolated from Drosophila melanogaster gut.</title>
        <authorList>
            <person name="Wan K.H."/>
            <person name="Yu C."/>
            <person name="Park S."/>
            <person name="Hammonds A.S."/>
            <person name="Booth B.W."/>
            <person name="Celniker S.E."/>
        </authorList>
    </citation>
    <scope>NUCLEOTIDE SEQUENCE [LARGE SCALE GENOMIC DNA]</scope>
    <source>
        <strain evidence="8 9">BDGP4</strain>
    </source>
</reference>
<dbReference type="InterPro" id="IPR008995">
    <property type="entry name" value="Mo/tungstate-bd_C_term_dom"/>
</dbReference>
<evidence type="ECO:0000259" key="7">
    <source>
        <dbReference type="PROSITE" id="PS50893"/>
    </source>
</evidence>
<evidence type="ECO:0000256" key="3">
    <source>
        <dbReference type="ARBA" id="ARBA00022741"/>
    </source>
</evidence>
<keyword evidence="1" id="KW-0813">Transport</keyword>
<dbReference type="Gene3D" id="3.40.50.300">
    <property type="entry name" value="P-loop containing nucleotide triphosphate hydrolases"/>
    <property type="match status" value="1"/>
</dbReference>
<proteinExistence type="predicted"/>
<dbReference type="InterPro" id="IPR015855">
    <property type="entry name" value="ABC_transpr_MalK-like"/>
</dbReference>
<keyword evidence="6" id="KW-0472">Membrane</keyword>
<evidence type="ECO:0000256" key="6">
    <source>
        <dbReference type="ARBA" id="ARBA00023136"/>
    </source>
</evidence>
<accession>A0A248TJK2</accession>
<dbReference type="PANTHER" id="PTHR43875">
    <property type="entry name" value="MALTODEXTRIN IMPORT ATP-BINDING PROTEIN MSMX"/>
    <property type="match status" value="1"/>
</dbReference>
<dbReference type="PANTHER" id="PTHR43875:SF15">
    <property type="entry name" value="TREHALOSE IMPORT ATP-BINDING PROTEIN SUGC"/>
    <property type="match status" value="1"/>
</dbReference>
<dbReference type="InterPro" id="IPR017871">
    <property type="entry name" value="ABC_transporter-like_CS"/>
</dbReference>
<dbReference type="InterPro" id="IPR027417">
    <property type="entry name" value="P-loop_NTPase"/>
</dbReference>
<dbReference type="OrthoDB" id="9802264at2"/>
<dbReference type="Gene3D" id="2.40.50.100">
    <property type="match status" value="1"/>
</dbReference>
<dbReference type="GO" id="GO:0055052">
    <property type="term" value="C:ATP-binding cassette (ABC) transporter complex, substrate-binding subunit-containing"/>
    <property type="evidence" value="ECO:0007669"/>
    <property type="project" value="TreeGrafter"/>
</dbReference>
<dbReference type="GO" id="GO:0016887">
    <property type="term" value="F:ATP hydrolysis activity"/>
    <property type="evidence" value="ECO:0007669"/>
    <property type="project" value="InterPro"/>
</dbReference>
<name>A0A248TJK2_9BACI</name>
<dbReference type="KEGG" id="bko:CKF48_14195"/>
<feature type="domain" description="ABC transporter" evidence="7">
    <location>
        <begin position="4"/>
        <end position="235"/>
    </location>
</feature>
<dbReference type="InterPro" id="IPR012340">
    <property type="entry name" value="NA-bd_OB-fold"/>
</dbReference>
<dbReference type="GO" id="GO:0005524">
    <property type="term" value="F:ATP binding"/>
    <property type="evidence" value="ECO:0007669"/>
    <property type="project" value="UniProtKB-KW"/>
</dbReference>
<dbReference type="InterPro" id="IPR003593">
    <property type="entry name" value="AAA+_ATPase"/>
</dbReference>
<keyword evidence="2" id="KW-1003">Cell membrane</keyword>
<dbReference type="RefSeq" id="WP_095371947.1">
    <property type="nucleotide sequence ID" value="NZ_CP022983.1"/>
</dbReference>
<dbReference type="InterPro" id="IPR047641">
    <property type="entry name" value="ABC_transpr_MalK/UgpC-like"/>
</dbReference>
<keyword evidence="9" id="KW-1185">Reference proteome</keyword>
<dbReference type="PROSITE" id="PS50893">
    <property type="entry name" value="ABC_TRANSPORTER_2"/>
    <property type="match status" value="1"/>
</dbReference>
<dbReference type="Proteomes" id="UP000215137">
    <property type="component" value="Chromosome"/>
</dbReference>
<evidence type="ECO:0000256" key="4">
    <source>
        <dbReference type="ARBA" id="ARBA00022840"/>
    </source>
</evidence>
<gene>
    <name evidence="8" type="ORF">CKF48_14195</name>
</gene>
<evidence type="ECO:0000256" key="1">
    <source>
        <dbReference type="ARBA" id="ARBA00022448"/>
    </source>
</evidence>
<evidence type="ECO:0000313" key="8">
    <source>
        <dbReference type="EMBL" id="ASV68377.1"/>
    </source>
</evidence>
<evidence type="ECO:0000256" key="2">
    <source>
        <dbReference type="ARBA" id="ARBA00022475"/>
    </source>
</evidence>
<dbReference type="GO" id="GO:0008643">
    <property type="term" value="P:carbohydrate transport"/>
    <property type="evidence" value="ECO:0007669"/>
    <property type="project" value="InterPro"/>
</dbReference>
<dbReference type="NCBIfam" id="NF008653">
    <property type="entry name" value="PRK11650.1"/>
    <property type="match status" value="1"/>
</dbReference>
<dbReference type="SMART" id="SM00382">
    <property type="entry name" value="AAA"/>
    <property type="match status" value="1"/>
</dbReference>
<dbReference type="InterPro" id="IPR040582">
    <property type="entry name" value="OB_MalK-like"/>
</dbReference>
<dbReference type="EMBL" id="CP022983">
    <property type="protein sequence ID" value="ASV68377.1"/>
    <property type="molecule type" value="Genomic_DNA"/>
</dbReference>
<dbReference type="AlphaFoldDB" id="A0A248TJK2"/>
<dbReference type="FunFam" id="3.40.50.300:FF:000042">
    <property type="entry name" value="Maltose/maltodextrin ABC transporter, ATP-binding protein"/>
    <property type="match status" value="1"/>
</dbReference>
<dbReference type="GO" id="GO:0140359">
    <property type="term" value="F:ABC-type transporter activity"/>
    <property type="evidence" value="ECO:0007669"/>
    <property type="project" value="InterPro"/>
</dbReference>
<dbReference type="PROSITE" id="PS00211">
    <property type="entry name" value="ABC_TRANSPORTER_1"/>
    <property type="match status" value="1"/>
</dbReference>
<dbReference type="SUPFAM" id="SSF50331">
    <property type="entry name" value="MOP-like"/>
    <property type="match status" value="1"/>
</dbReference>
<keyword evidence="4 8" id="KW-0067">ATP-binding</keyword>
<dbReference type="Pfam" id="PF17912">
    <property type="entry name" value="OB_MalK"/>
    <property type="match status" value="1"/>
</dbReference>
<keyword evidence="5" id="KW-1278">Translocase</keyword>
<dbReference type="Pfam" id="PF00005">
    <property type="entry name" value="ABC_tran"/>
    <property type="match status" value="1"/>
</dbReference>
<dbReference type="CDD" id="cd03301">
    <property type="entry name" value="ABC_MalK_N"/>
    <property type="match status" value="1"/>
</dbReference>
<dbReference type="Gene3D" id="2.40.50.140">
    <property type="entry name" value="Nucleic acid-binding proteins"/>
    <property type="match status" value="1"/>
</dbReference>
<dbReference type="SUPFAM" id="SSF52540">
    <property type="entry name" value="P-loop containing nucleoside triphosphate hydrolases"/>
    <property type="match status" value="1"/>
</dbReference>
<evidence type="ECO:0000313" key="9">
    <source>
        <dbReference type="Proteomes" id="UP000215137"/>
    </source>
</evidence>
<dbReference type="InterPro" id="IPR003439">
    <property type="entry name" value="ABC_transporter-like_ATP-bd"/>
</dbReference>
<protein>
    <submittedName>
        <fullName evidence="8">Sugar ABC transporter ATP-binding protein</fullName>
    </submittedName>
</protein>
<keyword evidence="3" id="KW-0547">Nucleotide-binding</keyword>
<organism evidence="8 9">
    <name type="scientific">Cytobacillus kochii</name>
    <dbReference type="NCBI Taxonomy" id="859143"/>
    <lineage>
        <taxon>Bacteria</taxon>
        <taxon>Bacillati</taxon>
        <taxon>Bacillota</taxon>
        <taxon>Bacilli</taxon>
        <taxon>Bacillales</taxon>
        <taxon>Bacillaceae</taxon>
        <taxon>Cytobacillus</taxon>
    </lineage>
</organism>